<comment type="function">
    <text evidence="9">Catalyzes the NADPH-dependent rearrangement and reduction of 1-deoxy-D-xylulose-5-phosphate (DXP) to 2-C-methyl-D-erythritol 4-phosphate (MEP).</text>
</comment>
<dbReference type="PIRSF" id="PIRSF006205">
    <property type="entry name" value="Dxp_reductismrs"/>
    <property type="match status" value="1"/>
</dbReference>
<dbReference type="GO" id="GO:0030604">
    <property type="term" value="F:1-deoxy-D-xylulose-5-phosphate reductoisomerase activity"/>
    <property type="evidence" value="ECO:0007669"/>
    <property type="project" value="UniProtKB-UniRule"/>
</dbReference>
<feature type="binding site" evidence="9">
    <location>
        <position position="144"/>
    </location>
    <ligand>
        <name>Mn(2+)</name>
        <dbReference type="ChEBI" id="CHEBI:29035"/>
    </ligand>
</feature>
<dbReference type="SUPFAM" id="SSF51735">
    <property type="entry name" value="NAD(P)-binding Rossmann-fold domains"/>
    <property type="match status" value="1"/>
</dbReference>
<feature type="binding site" evidence="9">
    <location>
        <position position="118"/>
    </location>
    <ligand>
        <name>NADPH</name>
        <dbReference type="ChEBI" id="CHEBI:57783"/>
    </ligand>
</feature>
<keyword evidence="5 9" id="KW-0560">Oxidoreductase</keyword>
<protein>
    <recommendedName>
        <fullName evidence="9">1-deoxy-D-xylulose 5-phosphate reductoisomerase</fullName>
        <shortName evidence="9">DXP reductoisomerase</shortName>
        <ecNumber evidence="9">1.1.1.267</ecNumber>
    </recommendedName>
    <alternativeName>
        <fullName evidence="9">1-deoxyxylulose-5-phosphate reductoisomerase</fullName>
    </alternativeName>
    <alternativeName>
        <fullName evidence="9">2-C-methyl-D-erythritol 4-phosphate synthase</fullName>
    </alternativeName>
</protein>
<feature type="binding site" evidence="9">
    <location>
        <position position="201"/>
    </location>
    <ligand>
        <name>NADPH</name>
        <dbReference type="ChEBI" id="CHEBI:57783"/>
    </ligand>
</feature>
<dbReference type="InterPro" id="IPR036291">
    <property type="entry name" value="NAD(P)-bd_dom_sf"/>
</dbReference>
<organism evidence="13 14">
    <name type="scientific">Acidimicrobium ferrooxidans (strain DSM 10331 / JCM 15462 / NBRC 103882 / ICP)</name>
    <dbReference type="NCBI Taxonomy" id="525909"/>
    <lineage>
        <taxon>Bacteria</taxon>
        <taxon>Bacillati</taxon>
        <taxon>Actinomycetota</taxon>
        <taxon>Acidimicrobiia</taxon>
        <taxon>Acidimicrobiales</taxon>
        <taxon>Acidimicrobiaceae</taxon>
        <taxon>Acidimicrobium</taxon>
    </lineage>
</organism>
<dbReference type="InterPro" id="IPR026877">
    <property type="entry name" value="DXPR_C"/>
</dbReference>
<dbReference type="Pfam" id="PF02670">
    <property type="entry name" value="DXP_reductoisom"/>
    <property type="match status" value="1"/>
</dbReference>
<keyword evidence="3 9" id="KW-0479">Metal-binding</keyword>
<feature type="binding site" evidence="9">
    <location>
        <position position="119"/>
    </location>
    <ligand>
        <name>1-deoxy-D-xylulose 5-phosphate</name>
        <dbReference type="ChEBI" id="CHEBI:57792"/>
    </ligand>
</feature>
<dbReference type="Proteomes" id="UP000000771">
    <property type="component" value="Chromosome"/>
</dbReference>
<feature type="domain" description="1-deoxy-D-xylulose 5-phosphate reductoisomerase C-terminal" evidence="11">
    <location>
        <begin position="140"/>
        <end position="225"/>
    </location>
</feature>
<evidence type="ECO:0000256" key="2">
    <source>
        <dbReference type="ARBA" id="ARBA00006825"/>
    </source>
</evidence>
<dbReference type="EC" id="1.1.1.267" evidence="9"/>
<dbReference type="HOGENOM" id="CLU_035714_4_0_11"/>
<proteinExistence type="inferred from homology"/>
<feature type="binding site" evidence="9">
    <location>
        <position position="213"/>
    </location>
    <ligand>
        <name>1-deoxy-D-xylulose 5-phosphate</name>
        <dbReference type="ChEBI" id="CHEBI:57792"/>
    </ligand>
</feature>
<name>C7LXX7_ACIFD</name>
<dbReference type="Pfam" id="PF08436">
    <property type="entry name" value="DXP_redisom_C"/>
    <property type="match status" value="1"/>
</dbReference>
<dbReference type="RefSeq" id="WP_015798080.1">
    <property type="nucleotide sequence ID" value="NC_013124.1"/>
</dbReference>
<feature type="binding site" evidence="9">
    <location>
        <position position="214"/>
    </location>
    <ligand>
        <name>1-deoxy-D-xylulose 5-phosphate</name>
        <dbReference type="ChEBI" id="CHEBI:57792"/>
    </ligand>
</feature>
<feature type="binding site" evidence="9">
    <location>
        <position position="217"/>
    </location>
    <ligand>
        <name>1-deoxy-D-xylulose 5-phosphate</name>
        <dbReference type="ChEBI" id="CHEBI:57792"/>
    </ligand>
</feature>
<dbReference type="AlphaFoldDB" id="C7LXX7"/>
<comment type="caution">
    <text evidence="9">Lacks conserved residue(s) required for the propagation of feature annotation.</text>
</comment>
<dbReference type="SUPFAM" id="SSF69055">
    <property type="entry name" value="1-deoxy-D-xylulose-5-phosphate reductoisomerase, C-terminal domain"/>
    <property type="match status" value="1"/>
</dbReference>
<evidence type="ECO:0000256" key="4">
    <source>
        <dbReference type="ARBA" id="ARBA00022857"/>
    </source>
</evidence>
<evidence type="ECO:0000259" key="11">
    <source>
        <dbReference type="Pfam" id="PF08436"/>
    </source>
</evidence>
<evidence type="ECO:0000256" key="7">
    <source>
        <dbReference type="ARBA" id="ARBA00023229"/>
    </source>
</evidence>
<feature type="binding site" evidence="9">
    <location>
        <position position="10"/>
    </location>
    <ligand>
        <name>NADPH</name>
        <dbReference type="ChEBI" id="CHEBI:57783"/>
    </ligand>
</feature>
<comment type="similarity">
    <text evidence="2 9">Belongs to the DXR family.</text>
</comment>
<dbReference type="GO" id="GO:0070402">
    <property type="term" value="F:NADPH binding"/>
    <property type="evidence" value="ECO:0007669"/>
    <property type="project" value="InterPro"/>
</dbReference>
<dbReference type="GO" id="GO:0030145">
    <property type="term" value="F:manganese ion binding"/>
    <property type="evidence" value="ECO:0007669"/>
    <property type="project" value="TreeGrafter"/>
</dbReference>
<dbReference type="GO" id="GO:0051484">
    <property type="term" value="P:isopentenyl diphosphate biosynthetic process, methylerythritol 4-phosphate pathway involved in terpenoid biosynthetic process"/>
    <property type="evidence" value="ECO:0007669"/>
    <property type="project" value="TreeGrafter"/>
</dbReference>
<reference evidence="13 14" key="1">
    <citation type="journal article" date="2009" name="Stand. Genomic Sci.">
        <title>Complete genome sequence of Acidimicrobium ferrooxidans type strain (ICP).</title>
        <authorList>
            <person name="Clum A."/>
            <person name="Nolan M."/>
            <person name="Lang E."/>
            <person name="Glavina Del Rio T."/>
            <person name="Tice H."/>
            <person name="Copeland A."/>
            <person name="Cheng J.F."/>
            <person name="Lucas S."/>
            <person name="Chen F."/>
            <person name="Bruce D."/>
            <person name="Goodwin L."/>
            <person name="Pitluck S."/>
            <person name="Ivanova N."/>
            <person name="Mavrommatis K."/>
            <person name="Mikhailova N."/>
            <person name="Pati A."/>
            <person name="Chen A."/>
            <person name="Palaniappan K."/>
            <person name="Goker M."/>
            <person name="Spring S."/>
            <person name="Land M."/>
            <person name="Hauser L."/>
            <person name="Chang Y.J."/>
            <person name="Jeffries C.C."/>
            <person name="Chain P."/>
            <person name="Bristow J."/>
            <person name="Eisen J.A."/>
            <person name="Markowitz V."/>
            <person name="Hugenholtz P."/>
            <person name="Kyrpides N.C."/>
            <person name="Klenk H.P."/>
            <person name="Lapidus A."/>
        </authorList>
    </citation>
    <scope>NUCLEOTIDE SEQUENCE [LARGE SCALE GENOMIC DNA]</scope>
    <source>
        <strain evidence="14">DSM 10331 / JCM 15462 / NBRC 103882 / ICP</strain>
    </source>
</reference>
<feature type="binding site" evidence="9">
    <location>
        <position position="36"/>
    </location>
    <ligand>
        <name>NADPH</name>
        <dbReference type="ChEBI" id="CHEBI:57783"/>
    </ligand>
</feature>
<dbReference type="PANTHER" id="PTHR30525:SF0">
    <property type="entry name" value="1-DEOXY-D-XYLULOSE 5-PHOSPHATE REDUCTOISOMERASE, CHLOROPLASTIC"/>
    <property type="match status" value="1"/>
</dbReference>
<keyword evidence="9" id="KW-0460">Magnesium</keyword>
<evidence type="ECO:0000259" key="12">
    <source>
        <dbReference type="Pfam" id="PF13288"/>
    </source>
</evidence>
<feature type="binding site" evidence="9">
    <location>
        <position position="120"/>
    </location>
    <ligand>
        <name>NADPH</name>
        <dbReference type="ChEBI" id="CHEBI:57783"/>
    </ligand>
</feature>
<evidence type="ECO:0000256" key="1">
    <source>
        <dbReference type="ARBA" id="ARBA00005094"/>
    </source>
</evidence>
<comment type="pathway">
    <text evidence="1 9">Isoprenoid biosynthesis; isopentenyl diphosphate biosynthesis via DXP pathway; isopentenyl diphosphate from 1-deoxy-D-xylulose 5-phosphate: step 1/6.</text>
</comment>
<feature type="binding site" evidence="9">
    <location>
        <position position="13"/>
    </location>
    <ligand>
        <name>NADPH</name>
        <dbReference type="ChEBI" id="CHEBI:57783"/>
    </ligand>
</feature>
<comment type="cofactor">
    <cofactor evidence="9">
        <name>Mg(2+)</name>
        <dbReference type="ChEBI" id="CHEBI:18420"/>
    </cofactor>
    <cofactor evidence="9">
        <name>Mn(2+)</name>
        <dbReference type="ChEBI" id="CHEBI:29035"/>
    </cofactor>
</comment>
<dbReference type="PANTHER" id="PTHR30525">
    <property type="entry name" value="1-DEOXY-D-XYLULOSE 5-PHOSPHATE REDUCTOISOMERASE"/>
    <property type="match status" value="1"/>
</dbReference>
<keyword evidence="13" id="KW-0413">Isomerase</keyword>
<evidence type="ECO:0000256" key="3">
    <source>
        <dbReference type="ARBA" id="ARBA00022723"/>
    </source>
</evidence>
<feature type="binding site" evidence="9">
    <location>
        <position position="12"/>
    </location>
    <ligand>
        <name>NADPH</name>
        <dbReference type="ChEBI" id="CHEBI:57783"/>
    </ligand>
</feature>
<keyword evidence="14" id="KW-1185">Reference proteome</keyword>
<evidence type="ECO:0000256" key="8">
    <source>
        <dbReference type="ARBA" id="ARBA00048543"/>
    </source>
</evidence>
<feature type="binding site" evidence="9">
    <location>
        <position position="146"/>
    </location>
    <ligand>
        <name>Mn(2+)</name>
        <dbReference type="ChEBI" id="CHEBI:29035"/>
    </ligand>
</feature>
<gene>
    <name evidence="9" type="primary">dxr</name>
    <name evidence="13" type="ordered locus">Afer_0631</name>
</gene>
<dbReference type="InterPro" id="IPR003821">
    <property type="entry name" value="DXP_reductoisomerase"/>
</dbReference>
<dbReference type="EMBL" id="CP001631">
    <property type="protein sequence ID" value="ACU53585.1"/>
    <property type="molecule type" value="Genomic_DNA"/>
</dbReference>
<dbReference type="eggNOG" id="COG0743">
    <property type="taxonomic scope" value="Bacteria"/>
</dbReference>
<feature type="binding site" evidence="9">
    <location>
        <position position="11"/>
    </location>
    <ligand>
        <name>NADPH</name>
        <dbReference type="ChEBI" id="CHEBI:57783"/>
    </ligand>
</feature>
<accession>C7LXX7</accession>
<evidence type="ECO:0000313" key="13">
    <source>
        <dbReference type="EMBL" id="ACU53585.1"/>
    </source>
</evidence>
<evidence type="ECO:0000256" key="5">
    <source>
        <dbReference type="ARBA" id="ARBA00023002"/>
    </source>
</evidence>
<comment type="catalytic activity">
    <reaction evidence="8">
        <text>2-C-methyl-D-erythritol 4-phosphate + NADP(+) = 1-deoxy-D-xylulose 5-phosphate + NADPH + H(+)</text>
        <dbReference type="Rhea" id="RHEA:13717"/>
        <dbReference type="ChEBI" id="CHEBI:15378"/>
        <dbReference type="ChEBI" id="CHEBI:57783"/>
        <dbReference type="ChEBI" id="CHEBI:57792"/>
        <dbReference type="ChEBI" id="CHEBI:58262"/>
        <dbReference type="ChEBI" id="CHEBI:58349"/>
        <dbReference type="EC" id="1.1.1.267"/>
    </reaction>
    <physiologicalReaction direction="right-to-left" evidence="8">
        <dbReference type="Rhea" id="RHEA:13719"/>
    </physiologicalReaction>
</comment>
<keyword evidence="4 9" id="KW-0521">NADP</keyword>
<dbReference type="GO" id="GO:0016853">
    <property type="term" value="F:isomerase activity"/>
    <property type="evidence" value="ECO:0007669"/>
    <property type="project" value="UniProtKB-KW"/>
</dbReference>
<feature type="binding site" evidence="9">
    <location>
        <position position="146"/>
    </location>
    <ligand>
        <name>1-deoxy-D-xylulose 5-phosphate</name>
        <dbReference type="ChEBI" id="CHEBI:57792"/>
    </ligand>
</feature>
<dbReference type="KEGG" id="afo:Afer_0631"/>
<dbReference type="InterPro" id="IPR013512">
    <property type="entry name" value="DXP_reductoisomerase_N"/>
</dbReference>
<evidence type="ECO:0000256" key="6">
    <source>
        <dbReference type="ARBA" id="ARBA00023211"/>
    </source>
</evidence>
<dbReference type="InterPro" id="IPR013644">
    <property type="entry name" value="DXP_reductoisomerase_C"/>
</dbReference>
<keyword evidence="7 9" id="KW-0414">Isoprene biosynthesis</keyword>
<feature type="binding site" evidence="9">
    <location>
        <position position="217"/>
    </location>
    <ligand>
        <name>Mn(2+)</name>
        <dbReference type="ChEBI" id="CHEBI:29035"/>
    </ligand>
</feature>
<feature type="domain" description="1-deoxy-D-xylulose 5-phosphate reductoisomerase N-terminal" evidence="10">
    <location>
        <begin position="4"/>
        <end position="126"/>
    </location>
</feature>
<evidence type="ECO:0000259" key="10">
    <source>
        <dbReference type="Pfam" id="PF02670"/>
    </source>
</evidence>
<dbReference type="HAMAP" id="MF_00183">
    <property type="entry name" value="DXP_reductoisom"/>
    <property type="match status" value="1"/>
</dbReference>
<feature type="binding site" evidence="9">
    <location>
        <position position="195"/>
    </location>
    <ligand>
        <name>1-deoxy-D-xylulose 5-phosphate</name>
        <dbReference type="ChEBI" id="CHEBI:57792"/>
    </ligand>
</feature>
<dbReference type="InterPro" id="IPR036169">
    <property type="entry name" value="DXPR_C_sf"/>
</dbReference>
<dbReference type="Gene3D" id="3.40.50.720">
    <property type="entry name" value="NAD(P)-binding Rossmann-like Domain"/>
    <property type="match status" value="1"/>
</dbReference>
<dbReference type="Pfam" id="PF13288">
    <property type="entry name" value="DXPR_C"/>
    <property type="match status" value="1"/>
</dbReference>
<dbReference type="STRING" id="525909.Afer_0631"/>
<sequence length="385" mass="40781">MPSVAIAGVTGSVGRQAGAVVSRDPERFHVETIVAGSDAGGLIELAKELRPRVVGLAVGGDRERVRQSLDASVEVVVGREALEASAAADIVVNAVSGFAGLAVTRAALLAGRRLALANKESLVAAGDLVAGWLDGGDGELVPVDSEHSAIFQCLGGSRDGADRVASLVLTSSGGPFRTRSAEALRDVSLEEALAHPTWSMGPKITVDSSTLFNKGLEVIEAHYLFEVPYDRIEVVVHPESVVHSMVRFRDGSVIAQLSEPTMELPVAVALYHPERAPYAIGSLDLTRPRSFGFEPVDDARFPALRLAYDAGRLGGAAPCWLNAANEVAVAAFLGGALRWIDIYRVVASTLERFEPTTFASEEDVIEADATARDHARRIVEEVTRG</sequence>
<evidence type="ECO:0000256" key="9">
    <source>
        <dbReference type="HAMAP-Rule" id="MF_00183"/>
    </source>
</evidence>
<feature type="binding site" evidence="9">
    <location>
        <position position="172"/>
    </location>
    <ligand>
        <name>1-deoxy-D-xylulose 5-phosphate</name>
        <dbReference type="ChEBI" id="CHEBI:57792"/>
    </ligand>
</feature>
<dbReference type="UniPathway" id="UPA00056">
    <property type="reaction ID" value="UER00092"/>
</dbReference>
<keyword evidence="6 9" id="KW-0464">Manganese</keyword>
<feature type="binding site" evidence="9">
    <location>
        <position position="145"/>
    </location>
    <ligand>
        <name>1-deoxy-D-xylulose 5-phosphate</name>
        <dbReference type="ChEBI" id="CHEBI:57792"/>
    </ligand>
</feature>
<dbReference type="SUPFAM" id="SSF55347">
    <property type="entry name" value="Glyceraldehyde-3-phosphate dehydrogenase-like, C-terminal domain"/>
    <property type="match status" value="1"/>
</dbReference>
<feature type="binding site" evidence="9">
    <location>
        <position position="208"/>
    </location>
    <ligand>
        <name>1-deoxy-D-xylulose 5-phosphate</name>
        <dbReference type="ChEBI" id="CHEBI:57792"/>
    </ligand>
</feature>
<evidence type="ECO:0000313" key="14">
    <source>
        <dbReference type="Proteomes" id="UP000000771"/>
    </source>
</evidence>
<dbReference type="Gene3D" id="1.10.1740.10">
    <property type="match status" value="1"/>
</dbReference>
<feature type="domain" description="DXP reductoisomerase C-terminal" evidence="12">
    <location>
        <begin position="257"/>
        <end position="373"/>
    </location>
</feature>
<dbReference type="NCBIfam" id="TIGR00243">
    <property type="entry name" value="Dxr"/>
    <property type="match status" value="1"/>
</dbReference>